<dbReference type="AlphaFoldDB" id="A0A382E2V3"/>
<feature type="non-terminal residue" evidence="1">
    <location>
        <position position="36"/>
    </location>
</feature>
<name>A0A382E2V3_9ZZZZ</name>
<dbReference type="EMBL" id="UINC01042313">
    <property type="protein sequence ID" value="SVB44769.1"/>
    <property type="molecule type" value="Genomic_DNA"/>
</dbReference>
<gene>
    <name evidence="1" type="ORF">METZ01_LOCUS197623</name>
</gene>
<dbReference type="Gene3D" id="2.60.40.1730">
    <property type="entry name" value="tricorn interacting facor f3 domain"/>
    <property type="match status" value="1"/>
</dbReference>
<dbReference type="InterPro" id="IPR042097">
    <property type="entry name" value="Aminopeptidase_N-like_N_sf"/>
</dbReference>
<reference evidence="1" key="1">
    <citation type="submission" date="2018-05" db="EMBL/GenBank/DDBJ databases">
        <authorList>
            <person name="Lanie J.A."/>
            <person name="Ng W.-L."/>
            <person name="Kazmierczak K.M."/>
            <person name="Andrzejewski T.M."/>
            <person name="Davidsen T.M."/>
            <person name="Wayne K.J."/>
            <person name="Tettelin H."/>
            <person name="Glass J.I."/>
            <person name="Rusch D."/>
            <person name="Podicherti R."/>
            <person name="Tsui H.-C.T."/>
            <person name="Winkler M.E."/>
        </authorList>
    </citation>
    <scope>NUCLEOTIDE SEQUENCE</scope>
</reference>
<organism evidence="1">
    <name type="scientific">marine metagenome</name>
    <dbReference type="NCBI Taxonomy" id="408172"/>
    <lineage>
        <taxon>unclassified sequences</taxon>
        <taxon>metagenomes</taxon>
        <taxon>ecological metagenomes</taxon>
    </lineage>
</organism>
<protein>
    <submittedName>
        <fullName evidence="1">Uncharacterized protein</fullName>
    </submittedName>
</protein>
<evidence type="ECO:0000313" key="1">
    <source>
        <dbReference type="EMBL" id="SVB44769.1"/>
    </source>
</evidence>
<sequence>MTTDDRITLPSDISPNKYRLSLSPDMQKFTFDGKVQ</sequence>
<accession>A0A382E2V3</accession>
<proteinExistence type="predicted"/>